<proteinExistence type="predicted"/>
<gene>
    <name evidence="3" type="ORF">A5708_11630</name>
</gene>
<dbReference type="AlphaFoldDB" id="A0A1A2ZD44"/>
<feature type="region of interest" description="Disordered" evidence="1">
    <location>
        <begin position="219"/>
        <end position="247"/>
    </location>
</feature>
<dbReference type="RefSeq" id="WP_065026698.1">
    <property type="nucleotide sequence ID" value="NZ_LZKI01000004.1"/>
</dbReference>
<sequence length="428" mass="46901">MTILSEPNRALAPVATRRRSVVRPATALNRMTRYRGGTYSHTVDRVVFTDGSWARTDLIRLNPNVRAYSLDFTGIAPQHPSRYRVDTWSALPHLRTSGHEAKVDWILRHSFPMRSTAELSRQVREAGYPLGAANINEHEAIAATQAAIWFFTNGLALDTRPLNVPVAVDRSAGPVITFEFDGAPQLGGYSVWTASDVAVTVRLQKSANRVDWQEVSGSELDVSPGEGRYQRTLGEGSTLSSSSHGRGGRGYRYYRLVAHSETGTPRIEHVSFRLTGARHYRNADKVVHLYNYLLARARNAAHGTEEALLVDHHAAADSGLVGPFQVRIPLILSTNDGHELVDADGFALAGAIEPGTDFYLRRAPGSSGITLTAKTVGDLHGHVLTGVALDEASQRFTPVALAIPTEMNIEFDISWQAEAWSYVVGDNR</sequence>
<dbReference type="InterPro" id="IPR013552">
    <property type="entry name" value="Thioester_dom"/>
</dbReference>
<dbReference type="EMBL" id="LZKI01000004">
    <property type="protein sequence ID" value="OBI47026.1"/>
    <property type="molecule type" value="Genomic_DNA"/>
</dbReference>
<evidence type="ECO:0000313" key="3">
    <source>
        <dbReference type="EMBL" id="OBI47026.1"/>
    </source>
</evidence>
<dbReference type="Pfam" id="PF08341">
    <property type="entry name" value="TED"/>
    <property type="match status" value="1"/>
</dbReference>
<feature type="compositionally biased region" description="Low complexity" evidence="1">
    <location>
        <begin position="231"/>
        <end position="244"/>
    </location>
</feature>
<dbReference type="InterPro" id="IPR023849">
    <property type="entry name" value="TQXA_dom"/>
</dbReference>
<organism evidence="3 4">
    <name type="scientific">Mycobacterium colombiense</name>
    <dbReference type="NCBI Taxonomy" id="339268"/>
    <lineage>
        <taxon>Bacteria</taxon>
        <taxon>Bacillati</taxon>
        <taxon>Actinomycetota</taxon>
        <taxon>Actinomycetes</taxon>
        <taxon>Mycobacteriales</taxon>
        <taxon>Mycobacteriaceae</taxon>
        <taxon>Mycobacterium</taxon>
        <taxon>Mycobacterium avium complex (MAC)</taxon>
    </lineage>
</organism>
<protein>
    <submittedName>
        <fullName evidence="3">TQXA domain-containing protein</fullName>
    </submittedName>
</protein>
<accession>A0A1A2ZD44</accession>
<evidence type="ECO:0000259" key="2">
    <source>
        <dbReference type="Pfam" id="PF08341"/>
    </source>
</evidence>
<name>A0A1A2ZD44_9MYCO</name>
<dbReference type="OrthoDB" id="2676146at2"/>
<dbReference type="Proteomes" id="UP000091846">
    <property type="component" value="Unassembled WGS sequence"/>
</dbReference>
<evidence type="ECO:0000313" key="4">
    <source>
        <dbReference type="Proteomes" id="UP000091846"/>
    </source>
</evidence>
<dbReference type="NCBIfam" id="TIGR03934">
    <property type="entry name" value="TQXA_dom"/>
    <property type="match status" value="1"/>
</dbReference>
<comment type="caution">
    <text evidence="3">The sequence shown here is derived from an EMBL/GenBank/DDBJ whole genome shotgun (WGS) entry which is preliminary data.</text>
</comment>
<reference evidence="3 4" key="1">
    <citation type="submission" date="2016-06" db="EMBL/GenBank/DDBJ databases">
        <authorList>
            <person name="Kjaerup R.B."/>
            <person name="Dalgaard T.S."/>
            <person name="Juul-Madsen H.R."/>
        </authorList>
    </citation>
    <scope>NUCLEOTIDE SEQUENCE [LARGE SCALE GENOMIC DNA]</scope>
    <source>
        <strain evidence="3 4">E1334</strain>
    </source>
</reference>
<feature type="domain" description="Thioester" evidence="2">
    <location>
        <begin position="94"/>
        <end position="156"/>
    </location>
</feature>
<evidence type="ECO:0000256" key="1">
    <source>
        <dbReference type="SAM" id="MobiDB-lite"/>
    </source>
</evidence>